<accession>A0A7Z9AVB0</accession>
<keyword evidence="1" id="KW-0712">Selenocysteine</keyword>
<gene>
    <name evidence="3" type="primary">grdB</name>
    <name evidence="3" type="ORF">NCTC12204_02040</name>
</gene>
<sequence length="172" mass="18598">MKKIILIFNHVTAGMGSDEQAQLPPGGKKTALGLGETLAPLFKEKKAEIIATLYCGDRYYSSHPEEVKQKFIGFAKKFGADAILCGPAMHYPNFGEMAGGLVEAFNKEGIPAVAAMSVENPAVAKYQQVIPIVKMPKKGGIGLNQSYKNMATIVTQLAKGEERTSSEQEMIF</sequence>
<dbReference type="InterPro" id="IPR048083">
    <property type="entry name" value="GrdB-like"/>
</dbReference>
<name>A0A7Z9AVB0_ENTHR</name>
<proteinExistence type="predicted"/>
<dbReference type="InterPro" id="IPR010187">
    <property type="entry name" value="Various_sel_PB"/>
</dbReference>
<dbReference type="Proteomes" id="UP000352698">
    <property type="component" value="Unassembled WGS sequence"/>
</dbReference>
<dbReference type="NCBIfam" id="NF041545">
    <property type="entry name" value="GrdB_like_no_Se"/>
    <property type="match status" value="1"/>
</dbReference>
<dbReference type="EC" id="1.21.4.2" evidence="3"/>
<dbReference type="Pfam" id="PF07355">
    <property type="entry name" value="GRDB"/>
    <property type="match status" value="1"/>
</dbReference>
<comment type="caution">
    <text evidence="3">The sequence shown here is derived from an EMBL/GenBank/DDBJ whole genome shotgun (WGS) entry which is preliminary data.</text>
</comment>
<protein>
    <submittedName>
        <fullName evidence="3">Glycine/betaine/sarcosine/D-proline reductase family selenoprotein B</fullName>
        <ecNumber evidence="3">1.21.4.2</ecNumber>
    </submittedName>
</protein>
<dbReference type="AlphaFoldDB" id="A0A7Z9AVB0"/>
<evidence type="ECO:0000256" key="2">
    <source>
        <dbReference type="ARBA" id="ARBA00023002"/>
    </source>
</evidence>
<reference evidence="3 4" key="1">
    <citation type="submission" date="2019-05" db="EMBL/GenBank/DDBJ databases">
        <authorList>
            <consortium name="Pathogen Informatics"/>
        </authorList>
    </citation>
    <scope>NUCLEOTIDE SEQUENCE [LARGE SCALE GENOMIC DNA]</scope>
    <source>
        <strain evidence="3 4">NCTC12204</strain>
    </source>
</reference>
<evidence type="ECO:0000313" key="3">
    <source>
        <dbReference type="EMBL" id="VTQ66955.1"/>
    </source>
</evidence>
<evidence type="ECO:0000256" key="1">
    <source>
        <dbReference type="ARBA" id="ARBA00022933"/>
    </source>
</evidence>
<dbReference type="RefSeq" id="WP_010737999.1">
    <property type="nucleotide sequence ID" value="NZ_CABEEP010000001.1"/>
</dbReference>
<organism evidence="3 4">
    <name type="scientific">Enterococcus hirae</name>
    <dbReference type="NCBI Taxonomy" id="1354"/>
    <lineage>
        <taxon>Bacteria</taxon>
        <taxon>Bacillati</taxon>
        <taxon>Bacillota</taxon>
        <taxon>Bacilli</taxon>
        <taxon>Lactobacillales</taxon>
        <taxon>Enterococcaceae</taxon>
        <taxon>Enterococcus</taxon>
    </lineage>
</organism>
<dbReference type="EMBL" id="CABEEP010000001">
    <property type="protein sequence ID" value="VTQ66955.1"/>
    <property type="molecule type" value="Genomic_DNA"/>
</dbReference>
<dbReference type="GO" id="GO:0030699">
    <property type="term" value="F:glycine reductase activity"/>
    <property type="evidence" value="ECO:0007669"/>
    <property type="project" value="UniProtKB-EC"/>
</dbReference>
<dbReference type="NCBIfam" id="TIGR01918">
    <property type="entry name" value="various_sel_PB"/>
    <property type="match status" value="1"/>
</dbReference>
<evidence type="ECO:0000313" key="4">
    <source>
        <dbReference type="Proteomes" id="UP000352698"/>
    </source>
</evidence>
<keyword evidence="2 3" id="KW-0560">Oxidoreductase</keyword>